<dbReference type="STRING" id="1423802.FC56_GL000591"/>
<evidence type="ECO:0000313" key="4">
    <source>
        <dbReference type="EMBL" id="KRM93871.1"/>
    </source>
</evidence>
<gene>
    <name evidence="3" type="primary">khpA</name>
    <name evidence="4" type="ORF">FC56_GL000591</name>
</gene>
<comment type="subunit">
    <text evidence="3">Forms a complex with KhpB.</text>
</comment>
<dbReference type="InterPro" id="IPR020627">
    <property type="entry name" value="KhpA"/>
</dbReference>
<keyword evidence="3" id="KW-0133">Cell shape</keyword>
<keyword evidence="3" id="KW-0143">Chaperone</keyword>
<dbReference type="HAMAP" id="MF_00088">
    <property type="entry name" value="KhpA"/>
    <property type="match status" value="1"/>
</dbReference>
<dbReference type="EMBL" id="AYZR01000008">
    <property type="protein sequence ID" value="KRM93871.1"/>
    <property type="molecule type" value="Genomic_DNA"/>
</dbReference>
<dbReference type="PATRIC" id="fig|1423802.4.peg.600"/>
<comment type="similarity">
    <text evidence="3">Belongs to the KhpA RNA-binding protein family.</text>
</comment>
<keyword evidence="2 3" id="KW-0694">RNA-binding</keyword>
<dbReference type="GO" id="GO:0008360">
    <property type="term" value="P:regulation of cell shape"/>
    <property type="evidence" value="ECO:0007669"/>
    <property type="project" value="UniProtKB-KW"/>
</dbReference>
<reference evidence="4 5" key="1">
    <citation type="journal article" date="2015" name="Genome Announc.">
        <title>Expanding the biotechnology potential of lactobacilli through comparative genomics of 213 strains and associated genera.</title>
        <authorList>
            <person name="Sun Z."/>
            <person name="Harris H.M."/>
            <person name="McCann A."/>
            <person name="Guo C."/>
            <person name="Argimon S."/>
            <person name="Zhang W."/>
            <person name="Yang X."/>
            <person name="Jeffery I.B."/>
            <person name="Cooney J.C."/>
            <person name="Kagawa T.F."/>
            <person name="Liu W."/>
            <person name="Song Y."/>
            <person name="Salvetti E."/>
            <person name="Wrobel A."/>
            <person name="Rasinkangas P."/>
            <person name="Parkhill J."/>
            <person name="Rea M.C."/>
            <person name="O'Sullivan O."/>
            <person name="Ritari J."/>
            <person name="Douillard F.P."/>
            <person name="Paul Ross R."/>
            <person name="Yang R."/>
            <person name="Briner A.E."/>
            <person name="Felis G.E."/>
            <person name="de Vos W.M."/>
            <person name="Barrangou R."/>
            <person name="Klaenhammer T.R."/>
            <person name="Caufield P.W."/>
            <person name="Cui Y."/>
            <person name="Zhang H."/>
            <person name="O'Toole P.W."/>
        </authorList>
    </citation>
    <scope>NUCLEOTIDE SEQUENCE [LARGE SCALE GENOMIC DNA]</scope>
    <source>
        <strain evidence="4 5">DSM 24302</strain>
    </source>
</reference>
<dbReference type="RefSeq" id="WP_054669751.1">
    <property type="nucleotide sequence ID" value="NZ_AYZR01000008.1"/>
</dbReference>
<evidence type="ECO:0000256" key="1">
    <source>
        <dbReference type="ARBA" id="ARBA00022490"/>
    </source>
</evidence>
<comment type="subcellular location">
    <subcellularLocation>
        <location evidence="3">Cytoplasm</location>
    </subcellularLocation>
</comment>
<evidence type="ECO:0000313" key="5">
    <source>
        <dbReference type="Proteomes" id="UP000051256"/>
    </source>
</evidence>
<dbReference type="GO" id="GO:0005737">
    <property type="term" value="C:cytoplasm"/>
    <property type="evidence" value="ECO:0007669"/>
    <property type="project" value="UniProtKB-SubCell"/>
</dbReference>
<sequence>MVGIDNLIKTIITPLVEFPEEIAVVAKTTDRFNEYHLQLNENDIGRIIGQQGHVIQTIRTILYSIPTNGGKLVRLVIDEDKG</sequence>
<organism evidence="4 5">
    <name type="scientific">Lentilactobacillus senioris DSM 24302 = JCM 17472</name>
    <dbReference type="NCBI Taxonomy" id="1423802"/>
    <lineage>
        <taxon>Bacteria</taxon>
        <taxon>Bacillati</taxon>
        <taxon>Bacillota</taxon>
        <taxon>Bacilli</taxon>
        <taxon>Lactobacillales</taxon>
        <taxon>Lactobacillaceae</taxon>
        <taxon>Lentilactobacillus</taxon>
    </lineage>
</organism>
<name>A0A0R2CPX8_9LACO</name>
<dbReference type="AlphaFoldDB" id="A0A0R2CPX8"/>
<proteinExistence type="inferred from homology"/>
<dbReference type="PANTHER" id="PTHR34654:SF1">
    <property type="entry name" value="RNA-BINDING PROTEIN KHPA"/>
    <property type="match status" value="1"/>
</dbReference>
<dbReference type="Proteomes" id="UP000051256">
    <property type="component" value="Unassembled WGS sequence"/>
</dbReference>
<dbReference type="GO" id="GO:0071555">
    <property type="term" value="P:cell wall organization"/>
    <property type="evidence" value="ECO:0007669"/>
    <property type="project" value="UniProtKB-KW"/>
</dbReference>
<keyword evidence="5" id="KW-1185">Reference proteome</keyword>
<dbReference type="Pfam" id="PF13083">
    <property type="entry name" value="KH_KhpA-B"/>
    <property type="match status" value="1"/>
</dbReference>
<comment type="function">
    <text evidence="3">A probable RNA chaperone. Forms a complex with KhpB which binds to cellular RNA and controls its expression. Plays a role in peptidoglycan (PG) homeostasis and cell length regulation.</text>
</comment>
<evidence type="ECO:0000256" key="2">
    <source>
        <dbReference type="ARBA" id="ARBA00022884"/>
    </source>
</evidence>
<dbReference type="PANTHER" id="PTHR34654">
    <property type="entry name" value="UPF0109 PROTEIN SCO5592"/>
    <property type="match status" value="1"/>
</dbReference>
<keyword evidence="3" id="KW-0961">Cell wall biogenesis/degradation</keyword>
<accession>A0A0R2CPX8</accession>
<evidence type="ECO:0000256" key="3">
    <source>
        <dbReference type="HAMAP-Rule" id="MF_00088"/>
    </source>
</evidence>
<dbReference type="GO" id="GO:0009252">
    <property type="term" value="P:peptidoglycan biosynthetic process"/>
    <property type="evidence" value="ECO:0007669"/>
    <property type="project" value="UniProtKB-UniRule"/>
</dbReference>
<keyword evidence="1 3" id="KW-0963">Cytoplasm</keyword>
<dbReference type="CDD" id="cd22533">
    <property type="entry name" value="KH-II_YlqC-like"/>
    <property type="match status" value="1"/>
</dbReference>
<comment type="caution">
    <text evidence="4">The sequence shown here is derived from an EMBL/GenBank/DDBJ whole genome shotgun (WGS) entry which is preliminary data.</text>
</comment>
<protein>
    <recommendedName>
        <fullName evidence="3">RNA-binding protein KhpA</fullName>
    </recommendedName>
    <alternativeName>
        <fullName evidence="3">KH-domain protein A</fullName>
    </alternativeName>
</protein>
<dbReference type="GO" id="GO:0003723">
    <property type="term" value="F:RNA binding"/>
    <property type="evidence" value="ECO:0007669"/>
    <property type="project" value="UniProtKB-UniRule"/>
</dbReference>